<protein>
    <submittedName>
        <fullName evidence="1">Uncharacterized protein</fullName>
    </submittedName>
</protein>
<proteinExistence type="predicted"/>
<sequence length="43" mass="4897">MAVEAINGGLLARVPLESSCDRCRYQAHLRSCQLLWVFIMCLE</sequence>
<dbReference type="EMBL" id="JAQIZT010000009">
    <property type="protein sequence ID" value="KAJ6985011.1"/>
    <property type="molecule type" value="Genomic_DNA"/>
</dbReference>
<evidence type="ECO:0000313" key="2">
    <source>
        <dbReference type="Proteomes" id="UP001164929"/>
    </source>
</evidence>
<keyword evidence="2" id="KW-1185">Reference proteome</keyword>
<evidence type="ECO:0000313" key="1">
    <source>
        <dbReference type="EMBL" id="KAJ6985011.1"/>
    </source>
</evidence>
<reference evidence="1" key="1">
    <citation type="journal article" date="2023" name="Mol. Ecol. Resour.">
        <title>Chromosome-level genome assembly of a triploid poplar Populus alba 'Berolinensis'.</title>
        <authorList>
            <person name="Chen S."/>
            <person name="Yu Y."/>
            <person name="Wang X."/>
            <person name="Wang S."/>
            <person name="Zhang T."/>
            <person name="Zhou Y."/>
            <person name="He R."/>
            <person name="Meng N."/>
            <person name="Wang Y."/>
            <person name="Liu W."/>
            <person name="Liu Z."/>
            <person name="Liu J."/>
            <person name="Guo Q."/>
            <person name="Huang H."/>
            <person name="Sederoff R.R."/>
            <person name="Wang G."/>
            <person name="Qu G."/>
            <person name="Chen S."/>
        </authorList>
    </citation>
    <scope>NUCLEOTIDE SEQUENCE</scope>
    <source>
        <strain evidence="1">SC-2020</strain>
    </source>
</reference>
<name>A0AAD6QAG3_9ROSI</name>
<organism evidence="1 2">
    <name type="scientific">Populus alba x Populus x berolinensis</name>
    <dbReference type="NCBI Taxonomy" id="444605"/>
    <lineage>
        <taxon>Eukaryota</taxon>
        <taxon>Viridiplantae</taxon>
        <taxon>Streptophyta</taxon>
        <taxon>Embryophyta</taxon>
        <taxon>Tracheophyta</taxon>
        <taxon>Spermatophyta</taxon>
        <taxon>Magnoliopsida</taxon>
        <taxon>eudicotyledons</taxon>
        <taxon>Gunneridae</taxon>
        <taxon>Pentapetalae</taxon>
        <taxon>rosids</taxon>
        <taxon>fabids</taxon>
        <taxon>Malpighiales</taxon>
        <taxon>Salicaceae</taxon>
        <taxon>Saliceae</taxon>
        <taxon>Populus</taxon>
    </lineage>
</organism>
<dbReference type="Proteomes" id="UP001164929">
    <property type="component" value="Chromosome 9"/>
</dbReference>
<gene>
    <name evidence="1" type="ORF">NC653_023111</name>
</gene>
<dbReference type="AlphaFoldDB" id="A0AAD6QAG3"/>
<comment type="caution">
    <text evidence="1">The sequence shown here is derived from an EMBL/GenBank/DDBJ whole genome shotgun (WGS) entry which is preliminary data.</text>
</comment>
<accession>A0AAD6QAG3</accession>